<sequence>MSNIRLIDCHTHTSNSPDGKHSTYAVCQQALLNRLGGLAITDHCECDLYRKDRYDFIIQQSYFETEDCVQRFRDSGLLVLKGVEMGQPLQGPEAAQELLKMEWDVILASVHNNPGMPDFYFLDKNILDEARVHQLLEDYFRHVYDTVCWEQFDVLAHLTYPLRYLVGRYRLPVRLADYRDIMDAILRTLARSGKALEINTSGLRQPYGMCLPHEPIVRRFKELGGEYISLGSDAHSVQDVGKNLSDGAALAKLCGFDKITYYVARKPHFIEI</sequence>
<evidence type="ECO:0000256" key="5">
    <source>
        <dbReference type="ARBA" id="ARBA00022801"/>
    </source>
</evidence>
<keyword evidence="6 8" id="KW-0368">Histidine biosynthesis</keyword>
<dbReference type="Pfam" id="PF02811">
    <property type="entry name" value="PHP"/>
    <property type="match status" value="1"/>
</dbReference>
<dbReference type="EMBL" id="DVMX01000103">
    <property type="protein sequence ID" value="HIU41962.1"/>
    <property type="molecule type" value="Genomic_DNA"/>
</dbReference>
<dbReference type="AlphaFoldDB" id="A0A9D1ITM9"/>
<organism evidence="10 11">
    <name type="scientific">Candidatus Egerieicola faecale</name>
    <dbReference type="NCBI Taxonomy" id="2840774"/>
    <lineage>
        <taxon>Bacteria</taxon>
        <taxon>Bacillati</taxon>
        <taxon>Bacillota</taxon>
        <taxon>Clostridia</taxon>
        <taxon>Eubacteriales</taxon>
        <taxon>Oscillospiraceae</taxon>
        <taxon>Oscillospiraceae incertae sedis</taxon>
        <taxon>Candidatus Egerieicola</taxon>
    </lineage>
</organism>
<dbReference type="InterPro" id="IPR010140">
    <property type="entry name" value="Histidinol_P_phosphatase_HisJ"/>
</dbReference>
<name>A0A9D1ITM9_9FIRM</name>
<comment type="caution">
    <text evidence="10">The sequence shown here is derived from an EMBL/GenBank/DDBJ whole genome shotgun (WGS) entry which is preliminary data.</text>
</comment>
<reference evidence="10" key="2">
    <citation type="journal article" date="2021" name="PeerJ">
        <title>Extensive microbial diversity within the chicken gut microbiome revealed by metagenomics and culture.</title>
        <authorList>
            <person name="Gilroy R."/>
            <person name="Ravi A."/>
            <person name="Getino M."/>
            <person name="Pursley I."/>
            <person name="Horton D.L."/>
            <person name="Alikhan N.F."/>
            <person name="Baker D."/>
            <person name="Gharbi K."/>
            <person name="Hall N."/>
            <person name="Watson M."/>
            <person name="Adriaenssens E.M."/>
            <person name="Foster-Nyarko E."/>
            <person name="Jarju S."/>
            <person name="Secka A."/>
            <person name="Antonio M."/>
            <person name="Oren A."/>
            <person name="Chaudhuri R.R."/>
            <person name="La Ragione R."/>
            <person name="Hildebrand F."/>
            <person name="Pallen M.J."/>
        </authorList>
    </citation>
    <scope>NUCLEOTIDE SEQUENCE</scope>
    <source>
        <strain evidence="10">4509</strain>
    </source>
</reference>
<protein>
    <recommendedName>
        <fullName evidence="3 8">Histidinol-phosphatase</fullName>
        <shortName evidence="8">HolPase</shortName>
        <ecNumber evidence="3 8">3.1.3.15</ecNumber>
    </recommendedName>
</protein>
<evidence type="ECO:0000256" key="2">
    <source>
        <dbReference type="ARBA" id="ARBA00009152"/>
    </source>
</evidence>
<dbReference type="NCBIfam" id="TIGR01856">
    <property type="entry name" value="hisJ_fam"/>
    <property type="match status" value="1"/>
</dbReference>
<evidence type="ECO:0000256" key="1">
    <source>
        <dbReference type="ARBA" id="ARBA00004970"/>
    </source>
</evidence>
<comment type="catalytic activity">
    <reaction evidence="7 8">
        <text>L-histidinol phosphate + H2O = L-histidinol + phosphate</text>
        <dbReference type="Rhea" id="RHEA:14465"/>
        <dbReference type="ChEBI" id="CHEBI:15377"/>
        <dbReference type="ChEBI" id="CHEBI:43474"/>
        <dbReference type="ChEBI" id="CHEBI:57699"/>
        <dbReference type="ChEBI" id="CHEBI:57980"/>
        <dbReference type="EC" id="3.1.3.15"/>
    </reaction>
</comment>
<evidence type="ECO:0000256" key="8">
    <source>
        <dbReference type="RuleBase" id="RU366003"/>
    </source>
</evidence>
<proteinExistence type="inferred from homology"/>
<keyword evidence="5 8" id="KW-0378">Hydrolase</keyword>
<dbReference type="SUPFAM" id="SSF89550">
    <property type="entry name" value="PHP domain-like"/>
    <property type="match status" value="1"/>
</dbReference>
<dbReference type="GO" id="GO:0000105">
    <property type="term" value="P:L-histidine biosynthetic process"/>
    <property type="evidence" value="ECO:0007669"/>
    <property type="project" value="UniProtKB-UniRule"/>
</dbReference>
<dbReference type="PANTHER" id="PTHR21039">
    <property type="entry name" value="HISTIDINOL PHOSPHATASE-RELATED"/>
    <property type="match status" value="1"/>
</dbReference>
<keyword evidence="4 8" id="KW-0028">Amino-acid biosynthesis</keyword>
<dbReference type="GO" id="GO:0005737">
    <property type="term" value="C:cytoplasm"/>
    <property type="evidence" value="ECO:0007669"/>
    <property type="project" value="TreeGrafter"/>
</dbReference>
<dbReference type="Proteomes" id="UP000824082">
    <property type="component" value="Unassembled WGS sequence"/>
</dbReference>
<comment type="similarity">
    <text evidence="2 8">Belongs to the PHP hydrolase family. HisK subfamily.</text>
</comment>
<gene>
    <name evidence="10" type="ORF">IAD19_05355</name>
</gene>
<evidence type="ECO:0000256" key="6">
    <source>
        <dbReference type="ARBA" id="ARBA00023102"/>
    </source>
</evidence>
<dbReference type="InterPro" id="IPR016195">
    <property type="entry name" value="Pol/histidinol_Pase-like"/>
</dbReference>
<evidence type="ECO:0000256" key="3">
    <source>
        <dbReference type="ARBA" id="ARBA00013085"/>
    </source>
</evidence>
<comment type="pathway">
    <text evidence="1 8">Amino-acid biosynthesis; L-histidine biosynthesis; L-histidine from 5-phospho-alpha-D-ribose 1-diphosphate: step 8/9.</text>
</comment>
<feature type="domain" description="PHP" evidence="9">
    <location>
        <begin position="8"/>
        <end position="201"/>
    </location>
</feature>
<evidence type="ECO:0000259" key="9">
    <source>
        <dbReference type="Pfam" id="PF02811"/>
    </source>
</evidence>
<evidence type="ECO:0000313" key="10">
    <source>
        <dbReference type="EMBL" id="HIU41962.1"/>
    </source>
</evidence>
<evidence type="ECO:0000256" key="7">
    <source>
        <dbReference type="ARBA" id="ARBA00049158"/>
    </source>
</evidence>
<dbReference type="InterPro" id="IPR004013">
    <property type="entry name" value="PHP_dom"/>
</dbReference>
<accession>A0A9D1ITM9</accession>
<dbReference type="EC" id="3.1.3.15" evidence="3 8"/>
<evidence type="ECO:0000256" key="4">
    <source>
        <dbReference type="ARBA" id="ARBA00022605"/>
    </source>
</evidence>
<dbReference type="PANTHER" id="PTHR21039:SF0">
    <property type="entry name" value="HISTIDINOL-PHOSPHATASE"/>
    <property type="match status" value="1"/>
</dbReference>
<reference evidence="10" key="1">
    <citation type="submission" date="2020-10" db="EMBL/GenBank/DDBJ databases">
        <authorList>
            <person name="Gilroy R."/>
        </authorList>
    </citation>
    <scope>NUCLEOTIDE SEQUENCE</scope>
    <source>
        <strain evidence="10">4509</strain>
    </source>
</reference>
<dbReference type="Gene3D" id="3.20.20.140">
    <property type="entry name" value="Metal-dependent hydrolases"/>
    <property type="match status" value="1"/>
</dbReference>
<dbReference type="GO" id="GO:0004401">
    <property type="term" value="F:histidinol-phosphatase activity"/>
    <property type="evidence" value="ECO:0007669"/>
    <property type="project" value="UniProtKB-UniRule"/>
</dbReference>
<evidence type="ECO:0000313" key="11">
    <source>
        <dbReference type="Proteomes" id="UP000824082"/>
    </source>
</evidence>